<dbReference type="GO" id="GO:0046872">
    <property type="term" value="F:metal ion binding"/>
    <property type="evidence" value="ECO:0007669"/>
    <property type="project" value="UniProtKB-KW"/>
</dbReference>
<proteinExistence type="predicted"/>
<keyword evidence="2" id="KW-0479">Metal-binding</keyword>
<dbReference type="GO" id="GO:0020037">
    <property type="term" value="F:heme binding"/>
    <property type="evidence" value="ECO:0007669"/>
    <property type="project" value="InterPro"/>
</dbReference>
<dbReference type="Gene3D" id="1.10.760.10">
    <property type="entry name" value="Cytochrome c-like domain"/>
    <property type="match status" value="1"/>
</dbReference>
<keyword evidence="3" id="KW-0408">Iron</keyword>
<feature type="domain" description="Cytochrome c" evidence="5">
    <location>
        <begin position="68"/>
        <end position="154"/>
    </location>
</feature>
<keyword evidence="1" id="KW-0349">Heme</keyword>
<evidence type="ECO:0000313" key="6">
    <source>
        <dbReference type="EMBL" id="KKL86984.1"/>
    </source>
</evidence>
<dbReference type="AlphaFoldDB" id="A0A0F9FKR1"/>
<protein>
    <recommendedName>
        <fullName evidence="5">Cytochrome c domain-containing protein</fullName>
    </recommendedName>
</protein>
<evidence type="ECO:0000256" key="1">
    <source>
        <dbReference type="ARBA" id="ARBA00022617"/>
    </source>
</evidence>
<dbReference type="SUPFAM" id="SSF46626">
    <property type="entry name" value="Cytochrome c"/>
    <property type="match status" value="1"/>
</dbReference>
<evidence type="ECO:0000256" key="3">
    <source>
        <dbReference type="ARBA" id="ARBA00023004"/>
    </source>
</evidence>
<dbReference type="InterPro" id="IPR009056">
    <property type="entry name" value="Cyt_c-like_dom"/>
</dbReference>
<dbReference type="GO" id="GO:0009055">
    <property type="term" value="F:electron transfer activity"/>
    <property type="evidence" value="ECO:0007669"/>
    <property type="project" value="InterPro"/>
</dbReference>
<organism evidence="6">
    <name type="scientific">marine sediment metagenome</name>
    <dbReference type="NCBI Taxonomy" id="412755"/>
    <lineage>
        <taxon>unclassified sequences</taxon>
        <taxon>metagenomes</taxon>
        <taxon>ecological metagenomes</taxon>
    </lineage>
</organism>
<gene>
    <name evidence="6" type="ORF">LCGC14_1939240</name>
</gene>
<name>A0A0F9FKR1_9ZZZZ</name>
<feature type="compositionally biased region" description="Basic and acidic residues" evidence="4">
    <location>
        <begin position="219"/>
        <end position="257"/>
    </location>
</feature>
<dbReference type="EMBL" id="LAZR01020959">
    <property type="protein sequence ID" value="KKL86984.1"/>
    <property type="molecule type" value="Genomic_DNA"/>
</dbReference>
<feature type="region of interest" description="Disordered" evidence="4">
    <location>
        <begin position="165"/>
        <end position="257"/>
    </location>
</feature>
<evidence type="ECO:0000256" key="2">
    <source>
        <dbReference type="ARBA" id="ARBA00022723"/>
    </source>
</evidence>
<comment type="caution">
    <text evidence="6">The sequence shown here is derived from an EMBL/GenBank/DDBJ whole genome shotgun (WGS) entry which is preliminary data.</text>
</comment>
<dbReference type="Pfam" id="PF13442">
    <property type="entry name" value="Cytochrome_CBB3"/>
    <property type="match status" value="1"/>
</dbReference>
<reference evidence="6" key="1">
    <citation type="journal article" date="2015" name="Nature">
        <title>Complex archaea that bridge the gap between prokaryotes and eukaryotes.</title>
        <authorList>
            <person name="Spang A."/>
            <person name="Saw J.H."/>
            <person name="Jorgensen S.L."/>
            <person name="Zaremba-Niedzwiedzka K."/>
            <person name="Martijn J."/>
            <person name="Lind A.E."/>
            <person name="van Eijk R."/>
            <person name="Schleper C."/>
            <person name="Guy L."/>
            <person name="Ettema T.J."/>
        </authorList>
    </citation>
    <scope>NUCLEOTIDE SEQUENCE</scope>
</reference>
<dbReference type="InterPro" id="IPR036909">
    <property type="entry name" value="Cyt_c-like_dom_sf"/>
</dbReference>
<evidence type="ECO:0000259" key="5">
    <source>
        <dbReference type="PROSITE" id="PS51007"/>
    </source>
</evidence>
<dbReference type="PROSITE" id="PS51007">
    <property type="entry name" value="CYTC"/>
    <property type="match status" value="1"/>
</dbReference>
<evidence type="ECO:0000256" key="4">
    <source>
        <dbReference type="SAM" id="MobiDB-lite"/>
    </source>
</evidence>
<accession>A0A0F9FKR1</accession>
<sequence length="257" mass="27316">MKNTIKALVAATVAAGLVVSAVVYFGIVNVGADDPHFKVVHSFLAMARDRSIEVRSNAIEVPNLNDPAMIKAGAGNYNSMCVGCHLAPGMADTELSKALYPAPPNLAEKSIEEDPAAAFWVIKHGIKATGMPAWGKSMADPYIWGMVAFLEQLPEMDQTQYQTLVASSSGHQHGGGETAMHKDEGQGNSPGGHHSAAPSSNSDHHASGMPQAGSMPNHHAGEATDTDHHSSDLKVEQDKPELAPKTHMHENDEQHVH</sequence>